<accession>A0A979GT93</accession>
<protein>
    <submittedName>
        <fullName evidence="1">Uncharacterized protein</fullName>
    </submittedName>
</protein>
<proteinExistence type="predicted"/>
<sequence length="174" mass="19996">MQLLNKYLAVLFMLALVLWGCYSKSNIEVSEFPISDAVEQSALFDKLVRLTKVIPLPNQNDSLAFLILPVHASCPFCRKKTIDKIVKNISSMDDHHFVIISANGGRRTILGYFSEQNYGLPESKSLQLDSTNEAYSYKLYSDKPTMYYSYQKKVYKKVEAVPHTVRKDLAHFFR</sequence>
<gene>
    <name evidence="1" type="ordered locus">Cpin_0977</name>
</gene>
<dbReference type="AlphaFoldDB" id="A0A979GT93"/>
<reference evidence="2" key="1">
    <citation type="submission" date="2009-08" db="EMBL/GenBank/DDBJ databases">
        <title>The complete genome of Chitinophaga pinensis DSM 2588.</title>
        <authorList>
            <consortium name="US DOE Joint Genome Institute (JGI-PGF)"/>
            <person name="Lucas S."/>
            <person name="Copeland A."/>
            <person name="Lapidus A."/>
            <person name="Glavina del Rio T."/>
            <person name="Dalin E."/>
            <person name="Tice H."/>
            <person name="Bruce D."/>
            <person name="Goodwin L."/>
            <person name="Pitluck S."/>
            <person name="Kyrpides N."/>
            <person name="Mavromatis K."/>
            <person name="Ivanova N."/>
            <person name="Mikhailova N."/>
            <person name="Sims D."/>
            <person name="Meinche L."/>
            <person name="Brettin T."/>
            <person name="Detter J.C."/>
            <person name="Han C."/>
            <person name="Larimer F."/>
            <person name="Land M."/>
            <person name="Hauser L."/>
            <person name="Markowitz V."/>
            <person name="Cheng J.-F."/>
            <person name="Hugenholtz P."/>
            <person name="Woyke T."/>
            <person name="Wu D."/>
            <person name="Spring S."/>
            <person name="Klenk H.-P."/>
            <person name="Eisen J.A."/>
        </authorList>
    </citation>
    <scope>NUCLEOTIDE SEQUENCE [LARGE SCALE GENOMIC DNA]</scope>
    <source>
        <strain evidence="2">ATCC 43595 / DSM 2588 / LMG 13176 / NBRC 15968 / NCIMB 11800 / UQM 2034</strain>
    </source>
</reference>
<evidence type="ECO:0000313" key="1">
    <source>
        <dbReference type="EMBL" id="ACU58475.1"/>
    </source>
</evidence>
<dbReference type="RefSeq" id="WP_012788651.1">
    <property type="nucleotide sequence ID" value="NC_013132.1"/>
</dbReference>
<dbReference type="KEGG" id="cpi:Cpin_0977"/>
<dbReference type="Proteomes" id="UP000002215">
    <property type="component" value="Chromosome"/>
</dbReference>
<dbReference type="EMBL" id="CP001699">
    <property type="protein sequence ID" value="ACU58475.1"/>
    <property type="molecule type" value="Genomic_DNA"/>
</dbReference>
<dbReference type="OrthoDB" id="671545at2"/>
<reference evidence="1 2" key="2">
    <citation type="journal article" date="2010" name="Stand. Genomic Sci.">
        <title>Complete genome sequence of Chitinophaga pinensis type strain (UQM 2034).</title>
        <authorList>
            <person name="Glavina Del Rio T."/>
            <person name="Abt B."/>
            <person name="Spring S."/>
            <person name="Lapidus A."/>
            <person name="Nolan M."/>
            <person name="Tice H."/>
            <person name="Copeland A."/>
            <person name="Cheng J.F."/>
            <person name="Chen F."/>
            <person name="Bruce D."/>
            <person name="Goodwin L."/>
            <person name="Pitluck S."/>
            <person name="Ivanova N."/>
            <person name="Mavromatis K."/>
            <person name="Mikhailova N."/>
            <person name="Pati A."/>
            <person name="Chen A."/>
            <person name="Palaniappan K."/>
            <person name="Land M."/>
            <person name="Hauser L."/>
            <person name="Chang Y.J."/>
            <person name="Jeffries C.D."/>
            <person name="Chain P."/>
            <person name="Saunders E."/>
            <person name="Detter J.C."/>
            <person name="Brettin T."/>
            <person name="Rohde M."/>
            <person name="Goker M."/>
            <person name="Bristow J."/>
            <person name="Eisen J.A."/>
            <person name="Markowitz V."/>
            <person name="Hugenholtz P."/>
            <person name="Kyrpides N.C."/>
            <person name="Klenk H.P."/>
            <person name="Lucas S."/>
        </authorList>
    </citation>
    <scope>NUCLEOTIDE SEQUENCE [LARGE SCALE GENOMIC DNA]</scope>
    <source>
        <strain evidence="2">ATCC 43595 / DSM 2588 / LMG 13176 / NBRC 15968 / NCIMB 11800 / UQM 2034</strain>
    </source>
</reference>
<name>A0A979GT93_CHIPD</name>
<evidence type="ECO:0000313" key="2">
    <source>
        <dbReference type="Proteomes" id="UP000002215"/>
    </source>
</evidence>
<organism evidence="1 2">
    <name type="scientific">Chitinophaga pinensis (strain ATCC 43595 / DSM 2588 / LMG 13176 / NBRC 15968 / NCIMB 11800 / UQM 2034)</name>
    <dbReference type="NCBI Taxonomy" id="485918"/>
    <lineage>
        <taxon>Bacteria</taxon>
        <taxon>Pseudomonadati</taxon>
        <taxon>Bacteroidota</taxon>
        <taxon>Chitinophagia</taxon>
        <taxon>Chitinophagales</taxon>
        <taxon>Chitinophagaceae</taxon>
        <taxon>Chitinophaga</taxon>
    </lineage>
</organism>